<evidence type="ECO:0000256" key="6">
    <source>
        <dbReference type="ARBA" id="ARBA00022989"/>
    </source>
</evidence>
<comment type="subcellular location">
    <subcellularLocation>
        <location evidence="2 8">Cell membrane</location>
        <topology evidence="2 8">Multi-pass membrane protein</topology>
    </subcellularLocation>
</comment>
<comment type="function">
    <text evidence="1 8">Probably involved in transport through the plasma membrane.</text>
</comment>
<comment type="similarity">
    <text evidence="3 8">Belongs to the CTL (choline transporter-like) family.</text>
</comment>
<dbReference type="GO" id="GO:0005886">
    <property type="term" value="C:plasma membrane"/>
    <property type="evidence" value="ECO:0007669"/>
    <property type="project" value="UniProtKB-SubCell"/>
</dbReference>
<accession>R8BLU1</accession>
<dbReference type="AlphaFoldDB" id="R8BLU1"/>
<dbReference type="Proteomes" id="UP000014074">
    <property type="component" value="Unassembled WGS sequence"/>
</dbReference>
<feature type="transmembrane region" description="Helical" evidence="8">
    <location>
        <begin position="87"/>
        <end position="112"/>
    </location>
</feature>
<feature type="transmembrane region" description="Helical" evidence="8">
    <location>
        <begin position="192"/>
        <end position="212"/>
    </location>
</feature>
<name>R8BLU1_PHAM7</name>
<dbReference type="OrthoDB" id="44736at2759"/>
<keyword evidence="7 8" id="KW-0472">Membrane</keyword>
<evidence type="ECO:0000256" key="5">
    <source>
        <dbReference type="ARBA" id="ARBA00022692"/>
    </source>
</evidence>
<dbReference type="HOGENOM" id="CLU_026724_0_0_1"/>
<feature type="transmembrane region" description="Helical" evidence="8">
    <location>
        <begin position="337"/>
        <end position="354"/>
    </location>
</feature>
<feature type="compositionally biased region" description="Pro residues" evidence="9">
    <location>
        <begin position="46"/>
        <end position="58"/>
    </location>
</feature>
<dbReference type="RefSeq" id="XP_007915078.1">
    <property type="nucleotide sequence ID" value="XM_007916887.1"/>
</dbReference>
<evidence type="ECO:0000256" key="2">
    <source>
        <dbReference type="ARBA" id="ARBA00004651"/>
    </source>
</evidence>
<proteinExistence type="inferred from homology"/>
<dbReference type="GO" id="GO:0022857">
    <property type="term" value="F:transmembrane transporter activity"/>
    <property type="evidence" value="ECO:0007669"/>
    <property type="project" value="UniProtKB-UniRule"/>
</dbReference>
<reference evidence="11" key="1">
    <citation type="journal article" date="2013" name="Genome Announc.">
        <title>Draft genome sequence of the ascomycete Phaeoacremonium aleophilum strain UCR-PA7, a causal agent of the esca disease complex in grapevines.</title>
        <authorList>
            <person name="Blanco-Ulate B."/>
            <person name="Rolshausen P."/>
            <person name="Cantu D."/>
        </authorList>
    </citation>
    <scope>NUCLEOTIDE SEQUENCE [LARGE SCALE GENOMIC DNA]</scope>
    <source>
        <strain evidence="11">UCR-PA7</strain>
    </source>
</reference>
<keyword evidence="6 8" id="KW-1133">Transmembrane helix</keyword>
<evidence type="ECO:0000256" key="1">
    <source>
        <dbReference type="ARBA" id="ARBA00002957"/>
    </source>
</evidence>
<sequence length="538" mass="59405">MASNGYYQQQPPPPQQGGYYNNGGAPYQQQPYQQQYQQQPFSNQPQYPPPQGPPPPPQNGYGPTNYGNEKVSFDQAFKVEKPKWNDLWAGILFILTMGGFVAVSGIAIQGYAATRSTNGSGIYDGDDNTFGLNTSTIILFAFCLGMAFVLSYIYVSLARAFPKQFIWVTGILNIVFGLVTAVWMLIRHYYSGGIVFLIFVAFLIFCFISWIPRIPFSALMLRTSVDIAKHHGHVWWVSLIGGLIGAAFAAYFSVTLTAVYVKYSPSSNNPACQQGAGGCSNGKVIGLIVFITFAAYWFSEWLKNTIHTTVSGIYGSWYFSANNYPTKVTRGALKRSLTYSFGSISLGSLIVALINLLRQICSIARQQSSQEGNIVGTILFCILGCIISVLQWAVEFVNRYAFSHIALYGKPYFAAAKDTWRLIKDRGIDALVNECLIGPVFSMGATFVGYACGLLAYLYLLFTKPAYNDDGGYTPVVVAFAFLIGLQICNVFTTPLSSGIDTIFVAAAWDPEVMIREHPDLYHQMVQVYPHVQQAIHA</sequence>
<evidence type="ECO:0000256" key="8">
    <source>
        <dbReference type="RuleBase" id="RU368066"/>
    </source>
</evidence>
<dbReference type="InterPro" id="IPR007603">
    <property type="entry name" value="Choline_transptr-like"/>
</dbReference>
<feature type="transmembrane region" description="Helical" evidence="8">
    <location>
        <begin position="472"/>
        <end position="493"/>
    </location>
</feature>
<feature type="transmembrane region" description="Helical" evidence="8">
    <location>
        <begin position="374"/>
        <end position="394"/>
    </location>
</feature>
<feature type="region of interest" description="Disordered" evidence="9">
    <location>
        <begin position="1"/>
        <end position="65"/>
    </location>
</feature>
<evidence type="ECO:0000256" key="9">
    <source>
        <dbReference type="SAM" id="MobiDB-lite"/>
    </source>
</evidence>
<feature type="transmembrane region" description="Helical" evidence="8">
    <location>
        <begin position="436"/>
        <end position="460"/>
    </location>
</feature>
<feature type="transmembrane region" description="Helical" evidence="8">
    <location>
        <begin position="233"/>
        <end position="261"/>
    </location>
</feature>
<dbReference type="PANTHER" id="PTHR12385">
    <property type="entry name" value="CHOLINE TRANSPORTER-LIKE (SLC FAMILY 44)"/>
    <property type="match status" value="1"/>
</dbReference>
<dbReference type="PANTHER" id="PTHR12385:SF4">
    <property type="entry name" value="PROTEIN PNS1"/>
    <property type="match status" value="1"/>
</dbReference>
<evidence type="ECO:0000256" key="4">
    <source>
        <dbReference type="ARBA" id="ARBA00015388"/>
    </source>
</evidence>
<evidence type="ECO:0000256" key="3">
    <source>
        <dbReference type="ARBA" id="ARBA00007168"/>
    </source>
</evidence>
<feature type="compositionally biased region" description="Low complexity" evidence="9">
    <location>
        <begin position="16"/>
        <end position="45"/>
    </location>
</feature>
<evidence type="ECO:0000256" key="7">
    <source>
        <dbReference type="ARBA" id="ARBA00023136"/>
    </source>
</evidence>
<evidence type="ECO:0000313" key="10">
    <source>
        <dbReference type="EMBL" id="EOO00255.1"/>
    </source>
</evidence>
<keyword evidence="5 8" id="KW-0812">Transmembrane</keyword>
<organism evidence="10 11">
    <name type="scientific">Phaeoacremonium minimum (strain UCR-PA7)</name>
    <name type="common">Esca disease fungus</name>
    <name type="synonym">Togninia minima</name>
    <dbReference type="NCBI Taxonomy" id="1286976"/>
    <lineage>
        <taxon>Eukaryota</taxon>
        <taxon>Fungi</taxon>
        <taxon>Dikarya</taxon>
        <taxon>Ascomycota</taxon>
        <taxon>Pezizomycotina</taxon>
        <taxon>Sordariomycetes</taxon>
        <taxon>Sordariomycetidae</taxon>
        <taxon>Togniniales</taxon>
        <taxon>Togniniaceae</taxon>
        <taxon>Phaeoacremonium</taxon>
    </lineage>
</organism>
<dbReference type="KEGG" id="tmn:UCRPA7_4259"/>
<gene>
    <name evidence="10" type="ORF">UCRPA7_4259</name>
</gene>
<dbReference type="eggNOG" id="KOG1362">
    <property type="taxonomic scope" value="Eukaryota"/>
</dbReference>
<evidence type="ECO:0000313" key="11">
    <source>
        <dbReference type="Proteomes" id="UP000014074"/>
    </source>
</evidence>
<feature type="transmembrane region" description="Helical" evidence="8">
    <location>
        <begin position="132"/>
        <end position="153"/>
    </location>
</feature>
<protein>
    <recommendedName>
        <fullName evidence="4 8">Protein PNS1</fullName>
    </recommendedName>
</protein>
<dbReference type="Pfam" id="PF04515">
    <property type="entry name" value="Choline_transpo"/>
    <property type="match status" value="1"/>
</dbReference>
<dbReference type="GeneID" id="19324691"/>
<feature type="transmembrane region" description="Helical" evidence="8">
    <location>
        <begin position="165"/>
        <end position="186"/>
    </location>
</feature>
<dbReference type="EMBL" id="KB933101">
    <property type="protein sequence ID" value="EOO00255.1"/>
    <property type="molecule type" value="Genomic_DNA"/>
</dbReference>
<keyword evidence="11" id="KW-1185">Reference proteome</keyword>
<feature type="transmembrane region" description="Helical" evidence="8">
    <location>
        <begin position="281"/>
        <end position="298"/>
    </location>
</feature>